<dbReference type="Gene3D" id="3.40.630.10">
    <property type="entry name" value="Zn peptidases"/>
    <property type="match status" value="1"/>
</dbReference>
<dbReference type="Gene3D" id="3.30.70.360">
    <property type="match status" value="1"/>
</dbReference>
<name>A0ABS2HCS3_9VIBR</name>
<keyword evidence="1" id="KW-0378">Hydrolase</keyword>
<feature type="domain" description="Peptidase M20 dimerisation" evidence="2">
    <location>
        <begin position="183"/>
        <end position="278"/>
    </location>
</feature>
<evidence type="ECO:0000313" key="4">
    <source>
        <dbReference type="Proteomes" id="UP000809621"/>
    </source>
</evidence>
<keyword evidence="4" id="KW-1185">Reference proteome</keyword>
<organism evidence="3 4">
    <name type="scientific">Vibrio ulleungensis</name>
    <dbReference type="NCBI Taxonomy" id="2807619"/>
    <lineage>
        <taxon>Bacteria</taxon>
        <taxon>Pseudomonadati</taxon>
        <taxon>Pseudomonadota</taxon>
        <taxon>Gammaproteobacteria</taxon>
        <taxon>Vibrionales</taxon>
        <taxon>Vibrionaceae</taxon>
        <taxon>Vibrio</taxon>
    </lineage>
</organism>
<dbReference type="PANTHER" id="PTHR11014:SF169">
    <property type="entry name" value="CLAN MH, FAMILY M20, PEPTIDASE T-LIKE METALLOPEPTIDASE"/>
    <property type="match status" value="1"/>
</dbReference>
<dbReference type="EMBL" id="JAFEUM010000001">
    <property type="protein sequence ID" value="MBM7035395.1"/>
    <property type="molecule type" value="Genomic_DNA"/>
</dbReference>
<dbReference type="SUPFAM" id="SSF53187">
    <property type="entry name" value="Zn-dependent exopeptidases"/>
    <property type="match status" value="1"/>
</dbReference>
<dbReference type="Proteomes" id="UP000809621">
    <property type="component" value="Unassembled WGS sequence"/>
</dbReference>
<dbReference type="InterPro" id="IPR017439">
    <property type="entry name" value="Amidohydrolase"/>
</dbReference>
<accession>A0ABS2HCS3</accession>
<evidence type="ECO:0000259" key="2">
    <source>
        <dbReference type="Pfam" id="PF07687"/>
    </source>
</evidence>
<dbReference type="InterPro" id="IPR011650">
    <property type="entry name" value="Peptidase_M20_dimer"/>
</dbReference>
<evidence type="ECO:0000256" key="1">
    <source>
        <dbReference type="ARBA" id="ARBA00022801"/>
    </source>
</evidence>
<dbReference type="Pfam" id="PF07687">
    <property type="entry name" value="M20_dimer"/>
    <property type="match status" value="1"/>
</dbReference>
<dbReference type="PANTHER" id="PTHR11014">
    <property type="entry name" value="PEPTIDASE M20 FAMILY MEMBER"/>
    <property type="match status" value="1"/>
</dbReference>
<reference evidence="3 4" key="1">
    <citation type="submission" date="2021-02" db="EMBL/GenBank/DDBJ databases">
        <authorList>
            <person name="Park J.-S."/>
        </authorList>
    </citation>
    <scope>NUCLEOTIDE SEQUENCE [LARGE SCALE GENOMIC DNA]</scope>
    <source>
        <strain evidence="3 4">188UL20-2</strain>
    </source>
</reference>
<dbReference type="NCBIfam" id="TIGR01891">
    <property type="entry name" value="amidohydrolases"/>
    <property type="match status" value="1"/>
</dbReference>
<sequence>METERQLGNDFKAESFRKQLHKHPELSGHEINTALTIAQQLRHFGLNPQEGIGGHGVICTVSGEQDGETTLLRADFDALPIQEKATHSHVSVNHGIMHACGHDGHTASLLAVAEKLAVTPPKRGKVILLFQPAEETGVGASAMLNSAELKQLKIDNVFAYHNLPGQPLHEVVIKNNTFACASTGVSIELEGKTSHAAYPENGLNPAKAMIEILQFLEGLPSQYTENFALVTIVSAQLGEEAFGVSAGRARILATLRSDCNSTFHAMQSTIRLKLEEVGKGSGLGVEYSWHEPFNAAVNSSVHVDIVRTQAKQLGLKVNELREPMRWSEDFSEFLIHYPGALFCIGSGESHPELHNPDYDFPDEIIETASTLFMSIVKQLHG</sequence>
<dbReference type="RefSeq" id="WP_205157000.1">
    <property type="nucleotide sequence ID" value="NZ_JAFEUM010000001.1"/>
</dbReference>
<dbReference type="InterPro" id="IPR036264">
    <property type="entry name" value="Bact_exopeptidase_dim_dom"/>
</dbReference>
<protein>
    <submittedName>
        <fullName evidence="3">Amidohydrolase</fullName>
    </submittedName>
</protein>
<gene>
    <name evidence="3" type="ORF">JQC93_03160</name>
</gene>
<dbReference type="InterPro" id="IPR002933">
    <property type="entry name" value="Peptidase_M20"/>
</dbReference>
<comment type="caution">
    <text evidence="3">The sequence shown here is derived from an EMBL/GenBank/DDBJ whole genome shotgun (WGS) entry which is preliminary data.</text>
</comment>
<dbReference type="SUPFAM" id="SSF55031">
    <property type="entry name" value="Bacterial exopeptidase dimerisation domain"/>
    <property type="match status" value="1"/>
</dbReference>
<dbReference type="Pfam" id="PF01546">
    <property type="entry name" value="Peptidase_M20"/>
    <property type="match status" value="1"/>
</dbReference>
<dbReference type="PIRSF" id="PIRSF005962">
    <property type="entry name" value="Pept_M20D_amidohydro"/>
    <property type="match status" value="1"/>
</dbReference>
<evidence type="ECO:0000313" key="3">
    <source>
        <dbReference type="EMBL" id="MBM7035395.1"/>
    </source>
</evidence>
<proteinExistence type="predicted"/>